<evidence type="ECO:0000259" key="4">
    <source>
        <dbReference type="Pfam" id="PF00440"/>
    </source>
</evidence>
<name>A0A2A4G2F7_9SPHN</name>
<keyword evidence="1" id="KW-0805">Transcription regulation</keyword>
<dbReference type="Pfam" id="PF00440">
    <property type="entry name" value="TetR_N"/>
    <property type="match status" value="1"/>
</dbReference>
<protein>
    <submittedName>
        <fullName evidence="6">TetR family transcriptional regulator</fullName>
    </submittedName>
</protein>
<feature type="domain" description="HTH tetR-type" evidence="4">
    <location>
        <begin position="32"/>
        <end position="78"/>
    </location>
</feature>
<evidence type="ECO:0000313" key="6">
    <source>
        <dbReference type="EMBL" id="PCE43967.1"/>
    </source>
</evidence>
<dbReference type="SUPFAM" id="SSF46689">
    <property type="entry name" value="Homeodomain-like"/>
    <property type="match status" value="1"/>
</dbReference>
<dbReference type="Gene3D" id="1.10.357.10">
    <property type="entry name" value="Tetracycline Repressor, domain 2"/>
    <property type="match status" value="1"/>
</dbReference>
<dbReference type="Gene3D" id="1.10.10.60">
    <property type="entry name" value="Homeodomain-like"/>
    <property type="match status" value="1"/>
</dbReference>
<dbReference type="InterPro" id="IPR011075">
    <property type="entry name" value="TetR_C"/>
</dbReference>
<organism evidence="6 7">
    <name type="scientific">Rhizorhabdus dicambivorans</name>
    <dbReference type="NCBI Taxonomy" id="1850238"/>
    <lineage>
        <taxon>Bacteria</taxon>
        <taxon>Pseudomonadati</taxon>
        <taxon>Pseudomonadota</taxon>
        <taxon>Alphaproteobacteria</taxon>
        <taxon>Sphingomonadales</taxon>
        <taxon>Sphingomonadaceae</taxon>
        <taxon>Rhizorhabdus</taxon>
    </lineage>
</organism>
<keyword evidence="3" id="KW-0804">Transcription</keyword>
<keyword evidence="7" id="KW-1185">Reference proteome</keyword>
<feature type="domain" description="Tetracyclin repressor-like C-terminal" evidence="5">
    <location>
        <begin position="90"/>
        <end position="200"/>
    </location>
</feature>
<proteinExistence type="predicted"/>
<dbReference type="Pfam" id="PF16859">
    <property type="entry name" value="TetR_C_11"/>
    <property type="match status" value="1"/>
</dbReference>
<evidence type="ECO:0000256" key="2">
    <source>
        <dbReference type="ARBA" id="ARBA00023125"/>
    </source>
</evidence>
<dbReference type="AlphaFoldDB" id="A0A2A4G2F7"/>
<reference evidence="6 7" key="1">
    <citation type="submission" date="2017-09" db="EMBL/GenBank/DDBJ databases">
        <title>The Catabolism of 3,6-Dichlorosalicylic acid is Initiated by the Cytochrome P450 Monooxygenase DsmABC in Rhizorhabdus dicambivorans Ndbn-20.</title>
        <authorList>
            <person name="Na L."/>
        </authorList>
    </citation>
    <scope>NUCLEOTIDE SEQUENCE [LARGE SCALE GENOMIC DNA]</scope>
    <source>
        <strain evidence="6 7">Ndbn-20m</strain>
    </source>
</reference>
<dbReference type="KEGG" id="rdi:CMV14_20805"/>
<dbReference type="PANTHER" id="PTHR30055:SF148">
    <property type="entry name" value="TETR-FAMILY TRANSCRIPTIONAL REGULATOR"/>
    <property type="match status" value="1"/>
</dbReference>
<dbReference type="InterPro" id="IPR050109">
    <property type="entry name" value="HTH-type_TetR-like_transc_reg"/>
</dbReference>
<dbReference type="GO" id="GO:0000976">
    <property type="term" value="F:transcription cis-regulatory region binding"/>
    <property type="evidence" value="ECO:0007669"/>
    <property type="project" value="TreeGrafter"/>
</dbReference>
<dbReference type="OrthoDB" id="9796019at2"/>
<dbReference type="GO" id="GO:0003700">
    <property type="term" value="F:DNA-binding transcription factor activity"/>
    <property type="evidence" value="ECO:0007669"/>
    <property type="project" value="TreeGrafter"/>
</dbReference>
<dbReference type="EMBL" id="NWUF01000002">
    <property type="protein sequence ID" value="PCE43967.1"/>
    <property type="molecule type" value="Genomic_DNA"/>
</dbReference>
<dbReference type="InterPro" id="IPR009057">
    <property type="entry name" value="Homeodomain-like_sf"/>
</dbReference>
<sequence>MRMSLKAAISTTDAPEPAVKTRRRGAALEGALLEAAWAELLRGGYSGFTIEGVALRARTSRPVIARRWPSRGALALAAFKHHIETRPLTIPDESDVRSELISYIVELYERDFRLVLMMWTQMDEYYREENSSPARFRESLLGGQASAVRFLLERAARRGEVDPDKLTGMVMAIPGAFLAYISATQAPIGIRAAVEEVIDTILLPLVATKKYLRSLGM</sequence>
<dbReference type="PANTHER" id="PTHR30055">
    <property type="entry name" value="HTH-TYPE TRANSCRIPTIONAL REGULATOR RUTR"/>
    <property type="match status" value="1"/>
</dbReference>
<accession>A0A2A4G2F7</accession>
<dbReference type="Proteomes" id="UP000218934">
    <property type="component" value="Unassembled WGS sequence"/>
</dbReference>
<dbReference type="InterPro" id="IPR036271">
    <property type="entry name" value="Tet_transcr_reg_TetR-rel_C_sf"/>
</dbReference>
<gene>
    <name evidence="6" type="ORF">COO09_03345</name>
</gene>
<evidence type="ECO:0000259" key="5">
    <source>
        <dbReference type="Pfam" id="PF16859"/>
    </source>
</evidence>
<evidence type="ECO:0000313" key="7">
    <source>
        <dbReference type="Proteomes" id="UP000218934"/>
    </source>
</evidence>
<keyword evidence="2" id="KW-0238">DNA-binding</keyword>
<dbReference type="InterPro" id="IPR001647">
    <property type="entry name" value="HTH_TetR"/>
</dbReference>
<evidence type="ECO:0000256" key="1">
    <source>
        <dbReference type="ARBA" id="ARBA00023015"/>
    </source>
</evidence>
<comment type="caution">
    <text evidence="6">The sequence shown here is derived from an EMBL/GenBank/DDBJ whole genome shotgun (WGS) entry which is preliminary data.</text>
</comment>
<dbReference type="SUPFAM" id="SSF48498">
    <property type="entry name" value="Tetracyclin repressor-like, C-terminal domain"/>
    <property type="match status" value="1"/>
</dbReference>
<evidence type="ECO:0000256" key="3">
    <source>
        <dbReference type="ARBA" id="ARBA00023163"/>
    </source>
</evidence>